<keyword evidence="2" id="KW-1185">Reference proteome</keyword>
<gene>
    <name evidence="1" type="ORF">HUW50_20365</name>
</gene>
<proteinExistence type="predicted"/>
<protein>
    <submittedName>
        <fullName evidence="1">Uncharacterized protein</fullName>
    </submittedName>
</protein>
<dbReference type="RefSeq" id="WP_185653162.1">
    <property type="nucleotide sequence ID" value="NZ_CP055263.1"/>
</dbReference>
<name>A0ABX6SCS7_9BACI</name>
<dbReference type="EMBL" id="CP055263">
    <property type="protein sequence ID" value="QNF29636.1"/>
    <property type="molecule type" value="Genomic_DNA"/>
</dbReference>
<accession>A0ABX6SCS7</accession>
<evidence type="ECO:0000313" key="2">
    <source>
        <dbReference type="Proteomes" id="UP000515490"/>
    </source>
</evidence>
<reference evidence="1 2" key="1">
    <citation type="submission" date="2020-06" db="EMBL/GenBank/DDBJ databases">
        <title>Metabacillus dokdonensis sp. nov., isolated from the rhizosphere of Elymus tsukushiensis, a plant native to the Dokdo Islands, Republic of Korea.</title>
        <authorList>
            <person name="Lee S.Y."/>
            <person name="Hwang Y.J."/>
            <person name="Son J.S."/>
            <person name="Ghim S.Y."/>
        </authorList>
    </citation>
    <scope>NUCLEOTIDE SEQUENCE [LARGE SCALE GENOMIC DNA]</scope>
    <source>
        <strain evidence="1 2">KUDC1714</strain>
    </source>
</reference>
<dbReference type="Proteomes" id="UP000515490">
    <property type="component" value="Chromosome"/>
</dbReference>
<sequence>MEMGKAYFSEPTCNDVIELHEVVLFCRRNSGTEIGRLDKVFTDWNEANKALKKLINGGAFNYGTIRTIKRDGEVRFLGILFEDRNESAFSPVTVQSVQDVIATLIGNRNLGIIKPLIKEAKRLTAEVLEGNYN</sequence>
<evidence type="ECO:0000313" key="1">
    <source>
        <dbReference type="EMBL" id="QNF29636.1"/>
    </source>
</evidence>
<organism evidence="1 2">
    <name type="scientific">Metabacillus elymi</name>
    <dbReference type="NCBI Taxonomy" id="2745198"/>
    <lineage>
        <taxon>Bacteria</taxon>
        <taxon>Bacillati</taxon>
        <taxon>Bacillota</taxon>
        <taxon>Bacilli</taxon>
        <taxon>Bacillales</taxon>
        <taxon>Bacillaceae</taxon>
        <taxon>Metabacillus</taxon>
    </lineage>
</organism>